<gene>
    <name evidence="1" type="ORF">F8M41_000154</name>
</gene>
<reference evidence="1 2" key="1">
    <citation type="journal article" date="2019" name="Environ. Microbiol.">
        <title>At the nexus of three kingdoms: the genome of the mycorrhizal fungus Gigaspora margarita provides insights into plant, endobacterial and fungal interactions.</title>
        <authorList>
            <person name="Venice F."/>
            <person name="Ghignone S."/>
            <person name="Salvioli di Fossalunga A."/>
            <person name="Amselem J."/>
            <person name="Novero M."/>
            <person name="Xianan X."/>
            <person name="Sedzielewska Toro K."/>
            <person name="Morin E."/>
            <person name="Lipzen A."/>
            <person name="Grigoriev I.V."/>
            <person name="Henrissat B."/>
            <person name="Martin F.M."/>
            <person name="Bonfante P."/>
        </authorList>
    </citation>
    <scope>NUCLEOTIDE SEQUENCE [LARGE SCALE GENOMIC DNA]</scope>
    <source>
        <strain evidence="1 2">BEG34</strain>
    </source>
</reference>
<keyword evidence="2" id="KW-1185">Reference proteome</keyword>
<accession>A0A8H4ESX5</accession>
<dbReference type="PANTHER" id="PTHR13192">
    <property type="entry name" value="MY011 PROTEIN"/>
    <property type="match status" value="1"/>
</dbReference>
<dbReference type="OrthoDB" id="10263782at2759"/>
<dbReference type="EMBL" id="WTPW01000101">
    <property type="protein sequence ID" value="KAF0548097.1"/>
    <property type="molecule type" value="Genomic_DNA"/>
</dbReference>
<comment type="caution">
    <text evidence="1">The sequence shown here is derived from an EMBL/GenBank/DDBJ whole genome shotgun (WGS) entry which is preliminary data.</text>
</comment>
<name>A0A8H4ESX5_GIGMA</name>
<dbReference type="InterPro" id="IPR019362">
    <property type="entry name" value="MMADHC"/>
</dbReference>
<dbReference type="Proteomes" id="UP000439903">
    <property type="component" value="Unassembled WGS sequence"/>
</dbReference>
<dbReference type="AlphaFoldDB" id="A0A8H4ESX5"/>
<evidence type="ECO:0000313" key="2">
    <source>
        <dbReference type="Proteomes" id="UP000439903"/>
    </source>
</evidence>
<dbReference type="Pfam" id="PF10229">
    <property type="entry name" value="MMADHC"/>
    <property type="match status" value="1"/>
</dbReference>
<organism evidence="1 2">
    <name type="scientific">Gigaspora margarita</name>
    <dbReference type="NCBI Taxonomy" id="4874"/>
    <lineage>
        <taxon>Eukaryota</taxon>
        <taxon>Fungi</taxon>
        <taxon>Fungi incertae sedis</taxon>
        <taxon>Mucoromycota</taxon>
        <taxon>Glomeromycotina</taxon>
        <taxon>Glomeromycetes</taxon>
        <taxon>Diversisporales</taxon>
        <taxon>Gigasporaceae</taxon>
        <taxon>Gigaspora</taxon>
    </lineage>
</organism>
<dbReference type="GO" id="GO:0009235">
    <property type="term" value="P:cobalamin metabolic process"/>
    <property type="evidence" value="ECO:0007669"/>
    <property type="project" value="InterPro"/>
</dbReference>
<protein>
    <submittedName>
        <fullName evidence="1">Uncharacterized protein</fullName>
    </submittedName>
</protein>
<proteinExistence type="predicted"/>
<evidence type="ECO:0000313" key="1">
    <source>
        <dbReference type="EMBL" id="KAF0548097.1"/>
    </source>
</evidence>
<dbReference type="PANTHER" id="PTHR13192:SF3">
    <property type="entry name" value="COBALAMIN TRAFFICKING PROTEIN CBLD"/>
    <property type="match status" value="1"/>
</dbReference>
<sequence>MGSLSQNLSIHNDPTIIKSTMPTKKRTKTRSRTLVAPTLLTVKNPKTLSPFVLEYSIHAGSNKFNRELLNVFSQIAEPDKCLIIPVFLKCQNDLVGIGERIDREKDEKLEDFVEWGKVICQKLRGLGYWADLTDPASGYPIFSDPGPSIYPDVQGAEQLLKYDIFNAGCCHILLHPKWGSKVYPGTLFTTANENCIKQVINESVLKFHLSLYDEDNDDFRN</sequence>